<gene>
    <name evidence="1" type="ORF">DRF65_06210</name>
</gene>
<name>A0A3D9CBY0_9FLAO</name>
<dbReference type="RefSeq" id="WP_115969820.1">
    <property type="nucleotide sequence ID" value="NZ_QNVT01000004.1"/>
</dbReference>
<evidence type="ECO:0000313" key="1">
    <source>
        <dbReference type="EMBL" id="REC63244.1"/>
    </source>
</evidence>
<accession>A0A3D9CBY0</accession>
<dbReference type="EMBL" id="QNVT01000004">
    <property type="protein sequence ID" value="REC63244.1"/>
    <property type="molecule type" value="Genomic_DNA"/>
</dbReference>
<organism evidence="1 2">
    <name type="scientific">Chryseobacterium pennae</name>
    <dbReference type="NCBI Taxonomy" id="2258962"/>
    <lineage>
        <taxon>Bacteria</taxon>
        <taxon>Pseudomonadati</taxon>
        <taxon>Bacteroidota</taxon>
        <taxon>Flavobacteriia</taxon>
        <taxon>Flavobacteriales</taxon>
        <taxon>Weeksellaceae</taxon>
        <taxon>Chryseobacterium group</taxon>
        <taxon>Chryseobacterium</taxon>
    </lineage>
</organism>
<evidence type="ECO:0000313" key="2">
    <source>
        <dbReference type="Proteomes" id="UP000256686"/>
    </source>
</evidence>
<proteinExistence type="predicted"/>
<protein>
    <submittedName>
        <fullName evidence="1">Uncharacterized protein</fullName>
    </submittedName>
</protein>
<keyword evidence="2" id="KW-1185">Reference proteome</keyword>
<dbReference type="AlphaFoldDB" id="A0A3D9CBY0"/>
<sequence length="173" mass="19261">MKNIFLYILLISFTVVSCGSDEESLQRIDQVLNIYVKDTNQQDLLNGKKAGSYTGYSVNDVFGSKDISPVTISLRMRTDSVFYMEYIGGAKRRKLDSTGPANPGSGNAYVSKMAITFTKTVNNTVERTVDQLEIHYRKSPTLFQVSEVLYNGKSEFSKEADAPTSINNVTITK</sequence>
<comment type="caution">
    <text evidence="1">The sequence shown here is derived from an EMBL/GenBank/DDBJ whole genome shotgun (WGS) entry which is preliminary data.</text>
</comment>
<dbReference type="PROSITE" id="PS51257">
    <property type="entry name" value="PROKAR_LIPOPROTEIN"/>
    <property type="match status" value="1"/>
</dbReference>
<reference evidence="2" key="1">
    <citation type="submission" date="2018-06" db="EMBL/GenBank/DDBJ databases">
        <authorList>
            <person name="Lum Nde A."/>
            <person name="Hugo C."/>
        </authorList>
    </citation>
    <scope>NUCLEOTIDE SEQUENCE [LARGE SCALE GENOMIC DNA]</scope>
    <source>
        <strain evidence="2">1_F178</strain>
    </source>
</reference>
<dbReference type="Proteomes" id="UP000256686">
    <property type="component" value="Unassembled WGS sequence"/>
</dbReference>